<keyword evidence="2" id="KW-0560">Oxidoreductase</keyword>
<gene>
    <name evidence="4" type="ORF">SAMN06265379_106184</name>
</gene>
<organism evidence="4 5">
    <name type="scientific">Saccharicrinis carchari</name>
    <dbReference type="NCBI Taxonomy" id="1168039"/>
    <lineage>
        <taxon>Bacteria</taxon>
        <taxon>Pseudomonadati</taxon>
        <taxon>Bacteroidota</taxon>
        <taxon>Bacteroidia</taxon>
        <taxon>Marinilabiliales</taxon>
        <taxon>Marinilabiliaceae</taxon>
        <taxon>Saccharicrinis</taxon>
    </lineage>
</organism>
<dbReference type="AlphaFoldDB" id="A0A521DWK2"/>
<dbReference type="CDD" id="cd02062">
    <property type="entry name" value="Nitro_FMN_reductase"/>
    <property type="match status" value="1"/>
</dbReference>
<dbReference type="Gene3D" id="2.20.180.10">
    <property type="entry name" value="putative fmn-dependent nitroreductase like domains"/>
    <property type="match status" value="1"/>
</dbReference>
<evidence type="ECO:0000313" key="4">
    <source>
        <dbReference type="EMBL" id="SMO75260.1"/>
    </source>
</evidence>
<name>A0A521DWK2_SACCC</name>
<dbReference type="RefSeq" id="WP_142533885.1">
    <property type="nucleotide sequence ID" value="NZ_FXTB01000006.1"/>
</dbReference>
<sequence length="188" mass="21560">MLKDLILKNRSYRRFYQDQEVSQETLTELIDMARLSPSARNAQPIKYLLSNTPERNRIIFKHLSWAGYLNNWPGPVEGERPAAYIVMLNDTTISSNFFSDNGIASQSILLGAVEKGLGGCIIGSIERLQLQRELDIPSQFKIIQVIAIGKPKEKVVIEELDNDHKYWRDMNDVHHVPKRSLEEVIVKL</sequence>
<dbReference type="Pfam" id="PF00881">
    <property type="entry name" value="Nitroreductase"/>
    <property type="match status" value="1"/>
</dbReference>
<dbReference type="InterPro" id="IPR029479">
    <property type="entry name" value="Nitroreductase"/>
</dbReference>
<evidence type="ECO:0000256" key="2">
    <source>
        <dbReference type="ARBA" id="ARBA00023002"/>
    </source>
</evidence>
<proteinExistence type="inferred from homology"/>
<dbReference type="SUPFAM" id="SSF55469">
    <property type="entry name" value="FMN-dependent nitroreductase-like"/>
    <property type="match status" value="1"/>
</dbReference>
<dbReference type="Gene3D" id="3.40.109.10">
    <property type="entry name" value="NADH Oxidase"/>
    <property type="match status" value="1"/>
</dbReference>
<dbReference type="PANTHER" id="PTHR43673:SF10">
    <property type="entry name" value="NADH DEHYDROGENASE_NAD(P)H NITROREDUCTASE XCC3605-RELATED"/>
    <property type="match status" value="1"/>
</dbReference>
<dbReference type="GO" id="GO:0016491">
    <property type="term" value="F:oxidoreductase activity"/>
    <property type="evidence" value="ECO:0007669"/>
    <property type="project" value="UniProtKB-KW"/>
</dbReference>
<dbReference type="EMBL" id="FXTB01000006">
    <property type="protein sequence ID" value="SMO75260.1"/>
    <property type="molecule type" value="Genomic_DNA"/>
</dbReference>
<dbReference type="InterPro" id="IPR000415">
    <property type="entry name" value="Nitroreductase-like"/>
</dbReference>
<comment type="similarity">
    <text evidence="1">Belongs to the nitroreductase family.</text>
</comment>
<accession>A0A521DWK2</accession>
<reference evidence="4 5" key="1">
    <citation type="submission" date="2017-05" db="EMBL/GenBank/DDBJ databases">
        <authorList>
            <person name="Varghese N."/>
            <person name="Submissions S."/>
        </authorList>
    </citation>
    <scope>NUCLEOTIDE SEQUENCE [LARGE SCALE GENOMIC DNA]</scope>
    <source>
        <strain evidence="4 5">DSM 27040</strain>
    </source>
</reference>
<dbReference type="OrthoDB" id="9804207at2"/>
<evidence type="ECO:0000256" key="1">
    <source>
        <dbReference type="ARBA" id="ARBA00007118"/>
    </source>
</evidence>
<evidence type="ECO:0000313" key="5">
    <source>
        <dbReference type="Proteomes" id="UP000319040"/>
    </source>
</evidence>
<dbReference type="PANTHER" id="PTHR43673">
    <property type="entry name" value="NAD(P)H NITROREDUCTASE YDGI-RELATED"/>
    <property type="match status" value="1"/>
</dbReference>
<dbReference type="InterPro" id="IPR023312">
    <property type="entry name" value="Put_nitroreductase_C_bac"/>
</dbReference>
<feature type="domain" description="Nitroreductase" evidence="3">
    <location>
        <begin position="9"/>
        <end position="150"/>
    </location>
</feature>
<protein>
    <submittedName>
        <fullName evidence="4">Nitroreductase</fullName>
    </submittedName>
</protein>
<keyword evidence="5" id="KW-1185">Reference proteome</keyword>
<dbReference type="Proteomes" id="UP000319040">
    <property type="component" value="Unassembled WGS sequence"/>
</dbReference>
<evidence type="ECO:0000259" key="3">
    <source>
        <dbReference type="Pfam" id="PF00881"/>
    </source>
</evidence>